<comment type="cofactor">
    <cofactor evidence="7">
        <name>Mg(2+)</name>
        <dbReference type="ChEBI" id="CHEBI:18420"/>
    </cofactor>
    <text evidence="7">Binds 1 Mg(2+) ion per subunit.</text>
</comment>
<evidence type="ECO:0000259" key="8">
    <source>
        <dbReference type="Pfam" id="PF01502"/>
    </source>
</evidence>
<feature type="binding site" evidence="7">
    <location>
        <position position="96"/>
    </location>
    <ligand>
        <name>Mg(2+)</name>
        <dbReference type="ChEBI" id="CHEBI:18420"/>
    </ligand>
</feature>
<dbReference type="GO" id="GO:0004635">
    <property type="term" value="F:phosphoribosyl-AMP cyclohydrolase activity"/>
    <property type="evidence" value="ECO:0007669"/>
    <property type="project" value="UniProtKB-EC"/>
</dbReference>
<evidence type="ECO:0000256" key="7">
    <source>
        <dbReference type="HAMAP-Rule" id="MF_01021"/>
    </source>
</evidence>
<dbReference type="SUPFAM" id="SSF141734">
    <property type="entry name" value="HisI-like"/>
    <property type="match status" value="1"/>
</dbReference>
<organism evidence="9 10">
    <name type="scientific">Methylopila henanensis</name>
    <dbReference type="NCBI Taxonomy" id="873516"/>
    <lineage>
        <taxon>Bacteria</taxon>
        <taxon>Pseudomonadati</taxon>
        <taxon>Pseudomonadota</taxon>
        <taxon>Alphaproteobacteria</taxon>
        <taxon>Hyphomicrobiales</taxon>
        <taxon>Methylopilaceae</taxon>
        <taxon>Methylopila</taxon>
    </lineage>
</organism>
<evidence type="ECO:0000313" key="9">
    <source>
        <dbReference type="EMBL" id="MFD1702093.1"/>
    </source>
</evidence>
<feature type="binding site" evidence="7">
    <location>
        <position position="100"/>
    </location>
    <ligand>
        <name>Mg(2+)</name>
        <dbReference type="ChEBI" id="CHEBI:18420"/>
    </ligand>
</feature>
<comment type="catalytic activity">
    <reaction evidence="1 7">
        <text>1-(5-phospho-beta-D-ribosyl)-5'-AMP + H2O = 1-(5-phospho-beta-D-ribosyl)-5-[(5-phospho-beta-D-ribosylamino)methylideneamino]imidazole-4-carboxamide</text>
        <dbReference type="Rhea" id="RHEA:20049"/>
        <dbReference type="ChEBI" id="CHEBI:15377"/>
        <dbReference type="ChEBI" id="CHEBI:58435"/>
        <dbReference type="ChEBI" id="CHEBI:59457"/>
        <dbReference type="EC" id="3.5.4.19"/>
    </reaction>
</comment>
<keyword evidence="6 7" id="KW-0368">Histidine biosynthesis</keyword>
<evidence type="ECO:0000256" key="4">
    <source>
        <dbReference type="ARBA" id="ARBA00022605"/>
    </source>
</evidence>
<dbReference type="Pfam" id="PF01502">
    <property type="entry name" value="PRA-CH"/>
    <property type="match status" value="1"/>
</dbReference>
<keyword evidence="7" id="KW-0862">Zinc</keyword>
<evidence type="ECO:0000256" key="5">
    <source>
        <dbReference type="ARBA" id="ARBA00022801"/>
    </source>
</evidence>
<protein>
    <recommendedName>
        <fullName evidence="7">Phosphoribosyl-AMP cyclohydrolase</fullName>
        <shortName evidence="7">PRA-CH</shortName>
        <ecNumber evidence="7">3.5.4.19</ecNumber>
    </recommendedName>
</protein>
<dbReference type="Gene3D" id="3.10.20.810">
    <property type="entry name" value="Phosphoribosyl-AMP cyclohydrolase"/>
    <property type="match status" value="1"/>
</dbReference>
<keyword evidence="10" id="KW-1185">Reference proteome</keyword>
<keyword evidence="5 7" id="KW-0378">Hydrolase</keyword>
<evidence type="ECO:0000256" key="6">
    <source>
        <dbReference type="ARBA" id="ARBA00023102"/>
    </source>
</evidence>
<accession>A0ABW4K3T1</accession>
<dbReference type="InterPro" id="IPR002496">
    <property type="entry name" value="PRib_AMP_CycHydrolase_dom"/>
</dbReference>
<keyword evidence="4 7" id="KW-0028">Amino-acid biosynthesis</keyword>
<dbReference type="HAMAP" id="MF_01021">
    <property type="entry name" value="HisI"/>
    <property type="match status" value="1"/>
</dbReference>
<dbReference type="PANTHER" id="PTHR42945:SF1">
    <property type="entry name" value="HISTIDINE BIOSYNTHESIS BIFUNCTIONAL PROTEIN HIS7"/>
    <property type="match status" value="1"/>
</dbReference>
<dbReference type="InterPro" id="IPR038019">
    <property type="entry name" value="PRib_AMP_CycHydrolase_sf"/>
</dbReference>
<evidence type="ECO:0000256" key="3">
    <source>
        <dbReference type="ARBA" id="ARBA00022490"/>
    </source>
</evidence>
<sequence>MEPRLTDPASPTHTHDHDVEEGLAFAPKFDREGLIAAIVTDAAGGGVLMFAYMNADALKATIDTGVAHFWSRSRGALWRKGETSGHEMAVEEMRVDCDQDALWLSVRVAGTGAACHTGRKSCFYRRVEAADGGASLAMVDSDRLFDPRVTYGA</sequence>
<comment type="caution">
    <text evidence="9">The sequence shown here is derived from an EMBL/GenBank/DDBJ whole genome shotgun (WGS) entry which is preliminary data.</text>
</comment>
<evidence type="ECO:0000256" key="2">
    <source>
        <dbReference type="ARBA" id="ARBA00005169"/>
    </source>
</evidence>
<feature type="binding site" evidence="7">
    <location>
        <position position="97"/>
    </location>
    <ligand>
        <name>Zn(2+)</name>
        <dbReference type="ChEBI" id="CHEBI:29105"/>
        <note>ligand shared between dimeric partners</note>
    </ligand>
</feature>
<proteinExistence type="inferred from homology"/>
<gene>
    <name evidence="7 9" type="primary">hisI</name>
    <name evidence="9" type="ORF">ACFSCV_03660</name>
</gene>
<keyword evidence="7" id="KW-0460">Magnesium</keyword>
<comment type="similarity">
    <text evidence="7">Belongs to the PRA-CH family.</text>
</comment>
<feature type="binding site" evidence="7">
    <location>
        <position position="98"/>
    </location>
    <ligand>
        <name>Mg(2+)</name>
        <dbReference type="ChEBI" id="CHEBI:18420"/>
    </ligand>
</feature>
<feature type="binding site" evidence="7">
    <location>
        <position position="115"/>
    </location>
    <ligand>
        <name>Zn(2+)</name>
        <dbReference type="ChEBI" id="CHEBI:29105"/>
        <note>ligand shared between dimeric partners</note>
    </ligand>
</feature>
<name>A0ABW4K3T1_9HYPH</name>
<keyword evidence="3 7" id="KW-0963">Cytoplasm</keyword>
<evidence type="ECO:0000313" key="10">
    <source>
        <dbReference type="Proteomes" id="UP001597308"/>
    </source>
</evidence>
<comment type="cofactor">
    <cofactor evidence="7">
        <name>Zn(2+)</name>
        <dbReference type="ChEBI" id="CHEBI:29105"/>
    </cofactor>
    <text evidence="7">Binds 1 zinc ion per subunit.</text>
</comment>
<reference evidence="10" key="1">
    <citation type="journal article" date="2019" name="Int. J. Syst. Evol. Microbiol.">
        <title>The Global Catalogue of Microorganisms (GCM) 10K type strain sequencing project: providing services to taxonomists for standard genome sequencing and annotation.</title>
        <authorList>
            <consortium name="The Broad Institute Genomics Platform"/>
            <consortium name="The Broad Institute Genome Sequencing Center for Infectious Disease"/>
            <person name="Wu L."/>
            <person name="Ma J."/>
        </authorList>
    </citation>
    <scope>NUCLEOTIDE SEQUENCE [LARGE SCALE GENOMIC DNA]</scope>
    <source>
        <strain evidence="10">KCTC 23707</strain>
    </source>
</reference>
<keyword evidence="7" id="KW-0479">Metal-binding</keyword>
<dbReference type="NCBIfam" id="NF000768">
    <property type="entry name" value="PRK00051.1"/>
    <property type="match status" value="1"/>
</dbReference>
<comment type="subunit">
    <text evidence="7">Homodimer.</text>
</comment>
<dbReference type="PANTHER" id="PTHR42945">
    <property type="entry name" value="HISTIDINE BIOSYNTHESIS BIFUNCTIONAL PROTEIN"/>
    <property type="match status" value="1"/>
</dbReference>
<dbReference type="InterPro" id="IPR026660">
    <property type="entry name" value="PRA-CH"/>
</dbReference>
<comment type="subcellular location">
    <subcellularLocation>
        <location evidence="7">Cytoplasm</location>
    </subcellularLocation>
</comment>
<feature type="domain" description="Phosphoribosyl-AMP cyclohydrolase" evidence="8">
    <location>
        <begin position="49"/>
        <end position="124"/>
    </location>
</feature>
<comment type="function">
    <text evidence="7">Catalyzes the hydrolysis of the adenine ring of phosphoribosyl-AMP.</text>
</comment>
<dbReference type="EC" id="3.5.4.19" evidence="7"/>
<dbReference type="RefSeq" id="WP_378797112.1">
    <property type="nucleotide sequence ID" value="NZ_JBHUER010000002.1"/>
</dbReference>
<dbReference type="Proteomes" id="UP001597308">
    <property type="component" value="Unassembled WGS sequence"/>
</dbReference>
<comment type="pathway">
    <text evidence="2 7">Amino-acid biosynthesis; L-histidine biosynthesis; L-histidine from 5-phospho-alpha-D-ribose 1-diphosphate: step 3/9.</text>
</comment>
<evidence type="ECO:0000256" key="1">
    <source>
        <dbReference type="ARBA" id="ARBA00000024"/>
    </source>
</evidence>
<dbReference type="EMBL" id="JBHUER010000002">
    <property type="protein sequence ID" value="MFD1702093.1"/>
    <property type="molecule type" value="Genomic_DNA"/>
</dbReference>
<feature type="binding site" evidence="7">
    <location>
        <position position="122"/>
    </location>
    <ligand>
        <name>Zn(2+)</name>
        <dbReference type="ChEBI" id="CHEBI:29105"/>
        <note>ligand shared between dimeric partners</note>
    </ligand>
</feature>